<evidence type="ECO:0000313" key="3">
    <source>
        <dbReference type="EMBL" id="KFI59296.1"/>
    </source>
</evidence>
<keyword evidence="2" id="KW-0812">Transmembrane</keyword>
<feature type="region of interest" description="Disordered" evidence="1">
    <location>
        <begin position="1"/>
        <end position="27"/>
    </location>
</feature>
<keyword evidence="2" id="KW-1133">Transmembrane helix</keyword>
<dbReference type="Proteomes" id="UP000029067">
    <property type="component" value="Unassembled WGS sequence"/>
</dbReference>
<evidence type="ECO:0000256" key="1">
    <source>
        <dbReference type="SAM" id="MobiDB-lite"/>
    </source>
</evidence>
<gene>
    <name evidence="3" type="ORF">BCUN_1637</name>
</gene>
<keyword evidence="4" id="KW-1185">Reference proteome</keyword>
<dbReference type="STRING" id="1688.BCUN_1637"/>
<accession>A0A087AKJ6</accession>
<protein>
    <submittedName>
        <fullName evidence="3">Uncharacterized protein</fullName>
    </submittedName>
</protein>
<organism evidence="3 4">
    <name type="scientific">Bifidobacterium cuniculi</name>
    <dbReference type="NCBI Taxonomy" id="1688"/>
    <lineage>
        <taxon>Bacteria</taxon>
        <taxon>Bacillati</taxon>
        <taxon>Actinomycetota</taxon>
        <taxon>Actinomycetes</taxon>
        <taxon>Bifidobacteriales</taxon>
        <taxon>Bifidobacteriaceae</taxon>
        <taxon>Bifidobacterium</taxon>
    </lineage>
</organism>
<evidence type="ECO:0000256" key="2">
    <source>
        <dbReference type="SAM" id="Phobius"/>
    </source>
</evidence>
<dbReference type="OrthoDB" id="3239796at2"/>
<sequence>MTNPQNDYDPRQSYGEVPPYGQQSYGEAQYGQQPYAPAYEAPQYQRPYAAQPVQAYASQGYAMSDSDRTLRLVAFIFMLISTVGLGWAIIPLAWMIPMTVVSWGIYKGTRPNSVAFGVCSLIFCSLVAGICLLISTKEK</sequence>
<dbReference type="EMBL" id="JGYV01000026">
    <property type="protein sequence ID" value="KFI59296.1"/>
    <property type="molecule type" value="Genomic_DNA"/>
</dbReference>
<dbReference type="eggNOG" id="ENOG5030HSJ">
    <property type="taxonomic scope" value="Bacteria"/>
</dbReference>
<reference evidence="3 4" key="1">
    <citation type="submission" date="2014-03" db="EMBL/GenBank/DDBJ databases">
        <title>Genomics of Bifidobacteria.</title>
        <authorList>
            <person name="Ventura M."/>
            <person name="Milani C."/>
            <person name="Lugli G.A."/>
        </authorList>
    </citation>
    <scope>NUCLEOTIDE SEQUENCE [LARGE SCALE GENOMIC DNA]</scope>
    <source>
        <strain evidence="3 4">LMG 10738</strain>
    </source>
</reference>
<keyword evidence="2" id="KW-0472">Membrane</keyword>
<feature type="transmembrane region" description="Helical" evidence="2">
    <location>
        <begin position="114"/>
        <end position="134"/>
    </location>
</feature>
<proteinExistence type="predicted"/>
<evidence type="ECO:0000313" key="4">
    <source>
        <dbReference type="Proteomes" id="UP000029067"/>
    </source>
</evidence>
<comment type="caution">
    <text evidence="3">The sequence shown here is derived from an EMBL/GenBank/DDBJ whole genome shotgun (WGS) entry which is preliminary data.</text>
</comment>
<name>A0A087AKJ6_9BIFI</name>
<dbReference type="AlphaFoldDB" id="A0A087AKJ6"/>
<dbReference type="RefSeq" id="WP_051921025.1">
    <property type="nucleotide sequence ID" value="NZ_JGYV01000026.1"/>
</dbReference>
<feature type="transmembrane region" description="Helical" evidence="2">
    <location>
        <begin position="72"/>
        <end position="94"/>
    </location>
</feature>